<accession>A0A418VJH1</accession>
<proteinExistence type="predicted"/>
<sequence length="170" mass="18656">MATSLSSQIQDVLPKTQDTYYKLILAVGPARVGKTAALTELAAKHKWPRVNVNLCLSEKLLELTHRQRAVRVAGILDDTVRNENSNVVLLDNIEMLFATELAQDPLKLLQSLSRNRTIVAAWPGYFDGAALTYAEPGHPEARRYPTPQAVIVRAGKADQPDIGSPGEESK</sequence>
<dbReference type="OrthoDB" id="7503064at2"/>
<dbReference type="Gene3D" id="3.40.50.300">
    <property type="entry name" value="P-loop containing nucleotide triphosphate hydrolases"/>
    <property type="match status" value="1"/>
</dbReference>
<dbReference type="InterPro" id="IPR027417">
    <property type="entry name" value="P-loop_NTPase"/>
</dbReference>
<dbReference type="RefSeq" id="WP_119855768.1">
    <property type="nucleotide sequence ID" value="NZ_QYYD01000005.1"/>
</dbReference>
<protein>
    <submittedName>
        <fullName evidence="1">BREX-3 system P-loop-containing protein BrxF</fullName>
    </submittedName>
</protein>
<dbReference type="Proteomes" id="UP000285523">
    <property type="component" value="Unassembled WGS sequence"/>
</dbReference>
<evidence type="ECO:0000313" key="1">
    <source>
        <dbReference type="EMBL" id="RJF76299.1"/>
    </source>
</evidence>
<dbReference type="InterPro" id="IPR048067">
    <property type="entry name" value="BREX_3_BrxF"/>
</dbReference>
<comment type="caution">
    <text evidence="1">The sequence shown here is derived from an EMBL/GenBank/DDBJ whole genome shotgun (WGS) entry which is preliminary data.</text>
</comment>
<dbReference type="NCBIfam" id="NF033453">
    <property type="entry name" value="BREX_3_BrxF"/>
    <property type="match status" value="1"/>
</dbReference>
<dbReference type="AlphaFoldDB" id="A0A418VJH1"/>
<gene>
    <name evidence="1" type="primary">brxF</name>
    <name evidence="1" type="ORF">D4Q52_06705</name>
</gene>
<dbReference type="EMBL" id="QYYD01000005">
    <property type="protein sequence ID" value="RJF76299.1"/>
    <property type="molecule type" value="Genomic_DNA"/>
</dbReference>
<evidence type="ECO:0000313" key="2">
    <source>
        <dbReference type="Proteomes" id="UP000285523"/>
    </source>
</evidence>
<organism evidence="1 2">
    <name type="scientific">Rhodopseudomonas palustris</name>
    <dbReference type="NCBI Taxonomy" id="1076"/>
    <lineage>
        <taxon>Bacteria</taxon>
        <taxon>Pseudomonadati</taxon>
        <taxon>Pseudomonadota</taxon>
        <taxon>Alphaproteobacteria</taxon>
        <taxon>Hyphomicrobiales</taxon>
        <taxon>Nitrobacteraceae</taxon>
        <taxon>Rhodopseudomonas</taxon>
    </lineage>
</organism>
<name>A0A418VJH1_RHOPL</name>
<reference evidence="1 2" key="1">
    <citation type="submission" date="2018-09" db="EMBL/GenBank/DDBJ databases">
        <title>Draft genome sequence of Rhodopseudomonas palustris 2.1.18.</title>
        <authorList>
            <person name="Robertson S.L."/>
            <person name="Meyer T.E."/>
            <person name="Kyndt J.A."/>
        </authorList>
    </citation>
    <scope>NUCLEOTIDE SEQUENCE [LARGE SCALE GENOMIC DNA]</scope>
    <source>
        <strain evidence="1 2">2.1.18</strain>
    </source>
</reference>
<dbReference type="SUPFAM" id="SSF52540">
    <property type="entry name" value="P-loop containing nucleoside triphosphate hydrolases"/>
    <property type="match status" value="1"/>
</dbReference>